<evidence type="ECO:0000256" key="7">
    <source>
        <dbReference type="ARBA" id="ARBA00023125"/>
    </source>
</evidence>
<dbReference type="InterPro" id="IPR011539">
    <property type="entry name" value="RHD_DNA_bind_dom"/>
</dbReference>
<evidence type="ECO:0000256" key="12">
    <source>
        <dbReference type="ARBA" id="ARBA00069726"/>
    </source>
</evidence>
<dbReference type="SMART" id="SM00429">
    <property type="entry name" value="IPT"/>
    <property type="match status" value="1"/>
</dbReference>
<feature type="region of interest" description="Disordered" evidence="14">
    <location>
        <begin position="921"/>
        <end position="964"/>
    </location>
</feature>
<comment type="caution">
    <text evidence="16">The sequence shown here is derived from an EMBL/GenBank/DDBJ whole genome shotgun (WGS) entry which is preliminary data.</text>
</comment>
<dbReference type="InterPro" id="IPR032397">
    <property type="entry name" value="RHD_dimer"/>
</dbReference>
<dbReference type="PRINTS" id="PR01789">
    <property type="entry name" value="NUCFACTORATC"/>
</dbReference>
<dbReference type="InterPro" id="IPR002909">
    <property type="entry name" value="IPT_dom"/>
</dbReference>
<dbReference type="Pfam" id="PF00554">
    <property type="entry name" value="RHD_DNA_bind"/>
    <property type="match status" value="1"/>
</dbReference>
<evidence type="ECO:0000256" key="8">
    <source>
        <dbReference type="ARBA" id="ARBA00023163"/>
    </source>
</evidence>
<dbReference type="PROSITE" id="PS50254">
    <property type="entry name" value="REL_2"/>
    <property type="match status" value="1"/>
</dbReference>
<dbReference type="InterPro" id="IPR013783">
    <property type="entry name" value="Ig-like_fold"/>
</dbReference>
<dbReference type="GO" id="GO:0005667">
    <property type="term" value="C:transcription regulator complex"/>
    <property type="evidence" value="ECO:0007669"/>
    <property type="project" value="TreeGrafter"/>
</dbReference>
<proteinExistence type="predicted"/>
<dbReference type="CDD" id="cd01178">
    <property type="entry name" value="IPT_NFAT"/>
    <property type="match status" value="1"/>
</dbReference>
<evidence type="ECO:0000256" key="11">
    <source>
        <dbReference type="ARBA" id="ARBA00064204"/>
    </source>
</evidence>
<feature type="region of interest" description="Disordered" evidence="14">
    <location>
        <begin position="68"/>
        <end position="113"/>
    </location>
</feature>
<dbReference type="CDD" id="cd07881">
    <property type="entry name" value="RHD-n_NFAT"/>
    <property type="match status" value="1"/>
</dbReference>
<evidence type="ECO:0000256" key="6">
    <source>
        <dbReference type="ARBA" id="ARBA00023015"/>
    </source>
</evidence>
<name>A0A6B0RD19_9CETA</name>
<dbReference type="InterPro" id="IPR008366">
    <property type="entry name" value="NFAT"/>
</dbReference>
<dbReference type="PANTHER" id="PTHR12533:SF4">
    <property type="entry name" value="NUCLEAR FACTOR OF ACTIVATED T-CELLS, CYTOPLASMIC 2"/>
    <property type="match status" value="1"/>
</dbReference>
<evidence type="ECO:0000256" key="5">
    <source>
        <dbReference type="ARBA" id="ARBA00022737"/>
    </source>
</evidence>
<comment type="function">
    <text evidence="10">Plays a role in the inducible expression of cytokine genes in T-cells, especially in the induction of the IL-2 or IL-4 gene transcription. Also controls gene expression in embryonic cardiac cells. Could regulate not only the activation and proliferation but also the differentiation and programmed death of T-lymphocytes as well as lymphoid and non-lymphoid cells. Required for osteoclastogenesis and regulates many genes important for osteoclast differentiation and function.</text>
</comment>
<evidence type="ECO:0000256" key="9">
    <source>
        <dbReference type="ARBA" id="ARBA00023242"/>
    </source>
</evidence>
<evidence type="ECO:0000256" key="1">
    <source>
        <dbReference type="ARBA" id="ARBA00004123"/>
    </source>
</evidence>
<keyword evidence="9" id="KW-0539">Nucleus</keyword>
<accession>A0A6B0RD19</accession>
<keyword evidence="17" id="KW-1185">Reference proteome</keyword>
<evidence type="ECO:0000256" key="2">
    <source>
        <dbReference type="ARBA" id="ARBA00004496"/>
    </source>
</evidence>
<organism evidence="16 17">
    <name type="scientific">Bos mutus</name>
    <name type="common">wild yak</name>
    <dbReference type="NCBI Taxonomy" id="72004"/>
    <lineage>
        <taxon>Eukaryota</taxon>
        <taxon>Metazoa</taxon>
        <taxon>Chordata</taxon>
        <taxon>Craniata</taxon>
        <taxon>Vertebrata</taxon>
        <taxon>Euteleostomi</taxon>
        <taxon>Mammalia</taxon>
        <taxon>Eutheria</taxon>
        <taxon>Laurasiatheria</taxon>
        <taxon>Artiodactyla</taxon>
        <taxon>Ruminantia</taxon>
        <taxon>Pecora</taxon>
        <taxon>Bovidae</taxon>
        <taxon>Bovinae</taxon>
        <taxon>Bos</taxon>
    </lineage>
</organism>
<gene>
    <name evidence="16" type="ORF">E5288_WYG013160</name>
</gene>
<dbReference type="Proteomes" id="UP000322234">
    <property type="component" value="Unassembled WGS sequence"/>
</dbReference>
<keyword evidence="4" id="KW-0597">Phosphoprotein</keyword>
<evidence type="ECO:0000256" key="10">
    <source>
        <dbReference type="ARBA" id="ARBA00058891"/>
    </source>
</evidence>
<dbReference type="InterPro" id="IPR014756">
    <property type="entry name" value="Ig_E-set"/>
</dbReference>
<evidence type="ECO:0000256" key="13">
    <source>
        <dbReference type="ARBA" id="ARBA00083581"/>
    </source>
</evidence>
<keyword evidence="3" id="KW-0963">Cytoplasm</keyword>
<evidence type="ECO:0000256" key="14">
    <source>
        <dbReference type="SAM" id="MobiDB-lite"/>
    </source>
</evidence>
<reference evidence="16" key="1">
    <citation type="submission" date="2019-10" db="EMBL/GenBank/DDBJ databases">
        <title>The sequence and de novo assembly of the wild yak genome.</title>
        <authorList>
            <person name="Liu Y."/>
        </authorList>
    </citation>
    <scope>NUCLEOTIDE SEQUENCE [LARGE SCALE GENOMIC DNA]</scope>
    <source>
        <strain evidence="16">WY2019</strain>
    </source>
</reference>
<keyword evidence="8" id="KW-0804">Transcription</keyword>
<feature type="compositionally biased region" description="Low complexity" evidence="14">
    <location>
        <begin position="347"/>
        <end position="360"/>
    </location>
</feature>
<evidence type="ECO:0000313" key="17">
    <source>
        <dbReference type="Proteomes" id="UP000322234"/>
    </source>
</evidence>
<dbReference type="Gene3D" id="2.60.40.340">
    <property type="entry name" value="Rel homology domain (RHD), DNA-binding domain"/>
    <property type="match status" value="1"/>
</dbReference>
<feature type="compositionally biased region" description="Polar residues" evidence="14">
    <location>
        <begin position="941"/>
        <end position="950"/>
    </location>
</feature>
<keyword evidence="6" id="KW-0805">Transcription regulation</keyword>
<dbReference type="InterPro" id="IPR037059">
    <property type="entry name" value="RHD_DNA_bind_dom_sf"/>
</dbReference>
<dbReference type="Pfam" id="PF16179">
    <property type="entry name" value="RHD_dimer"/>
    <property type="match status" value="1"/>
</dbReference>
<comment type="subunit">
    <text evidence="11">Member of the multicomponent NFATC transcription complex that consists of at least two components, a pre-existing cytoplasmic component NFATC2 and an inducible nuclear component NFATC1. Other members such as NFATC4, NFATC3 or members of the activating protein-1 family, MAF, GATA4 and Cbp/p300 can also bind the complex. NFATC proteins bind to DNA as monomers. Interacts with HOMER2 and HOMER3; this interaction may compete with calcineurin/PPP3CA-binding and hence prevent NFATC1 dephosphorylation and activation. Interacts with TLE6/GRG6.</text>
</comment>
<protein>
    <recommendedName>
        <fullName evidence="12">Nuclear factor of activated T-cells, cytoplasmic 1</fullName>
    </recommendedName>
    <alternativeName>
        <fullName evidence="13">NFAT transcription complex cytosolic component</fullName>
    </alternativeName>
</protein>
<dbReference type="FunFam" id="2.60.40.340:FF:000001">
    <property type="entry name" value="Nuclear factor of activated T-cells, cytoplasmic, calcineurin-dependent 2"/>
    <property type="match status" value="1"/>
</dbReference>
<dbReference type="GO" id="GO:0000978">
    <property type="term" value="F:RNA polymerase II cis-regulatory region sequence-specific DNA binding"/>
    <property type="evidence" value="ECO:0007669"/>
    <property type="project" value="TreeGrafter"/>
</dbReference>
<dbReference type="GO" id="GO:0033173">
    <property type="term" value="P:calcineurin-NFAT signaling cascade"/>
    <property type="evidence" value="ECO:0007669"/>
    <property type="project" value="TreeGrafter"/>
</dbReference>
<dbReference type="PANTHER" id="PTHR12533">
    <property type="entry name" value="NFAT"/>
    <property type="match status" value="1"/>
</dbReference>
<dbReference type="AlphaFoldDB" id="A0A6B0RD19"/>
<evidence type="ECO:0000313" key="16">
    <source>
        <dbReference type="EMBL" id="MXQ86607.1"/>
    </source>
</evidence>
<feature type="domain" description="RHD" evidence="15">
    <location>
        <begin position="471"/>
        <end position="653"/>
    </location>
</feature>
<evidence type="ECO:0000256" key="4">
    <source>
        <dbReference type="ARBA" id="ARBA00022553"/>
    </source>
</evidence>
<sequence length="1140" mass="122110">MVVCVGSLDNGPAEISIDRNVKDVAHTPDHIACPSWSGDGWLWPVLPWESPGVLNSSGSALLLGHDSVLPTEADGPEPTLLGQITTRNTESPGPDPDGGDAPGHEPGGSPQDEFDFSILFDYDYLNPIEEEPSAHKVASPPSGLYPDDVLDYGLKPYSPLASLSGEPPGRLREPDRVGPQNFLSPAKPPGASGLSPRIEITPSHELIQAGGPFRVRDTGLLGEQPPPPGVAASPRFTLPVPGFEGYREPLCLSPASSGSSASFISDTFSPYTSPCVSPNNGGPDDLCPQFQNIPAHYSPRTSPIMSPRTGLAEDSCLGRHSPVPRPASRSSSPGTKRRHSCAGASVAPLPAASPQRSRSPSPQPRDDGAPAGYPPSAGPAALMDALNSLAGDSPCGIPPKMWKTSPDPSPVSAAPPKPGLPRHLYPAVEFLGPCEQEERRNSAPESILLVPPTWPKQLVPAIPICSIPVTASLPPLEWPLSHQSGAYELRIEVQPKPHHRAHYETEGSRGAVKAPTGGHPVVQLHGYMENKPLGLQIFIGTADERILKPHAFYQVHRITGKTVTTTSYEKIVGNTKVLEIPLEPKNNMRATIDCAGILKLRNADIELRKGETDIGRKNTRVRLVFRVHIPEASGRIVSLQTASNPIECSQRSAHELPMVERQDIDSCLVYGGQQMILTGQNFTAESKVVFTEKTTDGQQIWEMEATVDKDKSQPNMLFVEIPEYRNKHIRTSVKVNFYVINGKRKRSQPQHFTYHPVPAIKTEPTDEYDPALICSPAHGGLGSQPYYAQHPMVAEPPSCLVATMAPCQQFRSGLSSPDARYQQQNPAAVLYQRSKSLSPGLLGYQQPALMASPLALADAHRSVLVHAGSQGQGAALLHSGPANQQASPVIHYSPTNQPLRCGSHQEFQHIVYCENFAPGPARPGPPPVSQGQRLSPGSYPTVIQQQNAPSQRAAKNGPPVSDQKEVLPAGVTIKQEQNLDQTYLDDGARVARRVLRADSSLPHRCSRQEEGYSVVCQLLALRSLSQTPSGPCTHRTFSGFAVDFMKVGGLSLRLLRAHGKAVTKQLVFGEAGEAHDSLPAADDGRASGRCVGPGGLGFQAASLGVVALTEADMQGSSALMRTEHSACLADGTVESVTWVL</sequence>
<feature type="region of interest" description="Disordered" evidence="14">
    <location>
        <begin position="280"/>
        <end position="381"/>
    </location>
</feature>
<evidence type="ECO:0000259" key="15">
    <source>
        <dbReference type="PROSITE" id="PS50254"/>
    </source>
</evidence>
<feature type="compositionally biased region" description="Polar residues" evidence="14">
    <location>
        <begin position="82"/>
        <end position="91"/>
    </location>
</feature>
<dbReference type="GO" id="GO:0005737">
    <property type="term" value="C:cytoplasm"/>
    <property type="evidence" value="ECO:0007669"/>
    <property type="project" value="UniProtKB-SubCell"/>
</dbReference>
<dbReference type="GO" id="GO:0000981">
    <property type="term" value="F:DNA-binding transcription factor activity, RNA polymerase II-specific"/>
    <property type="evidence" value="ECO:0007669"/>
    <property type="project" value="TreeGrafter"/>
</dbReference>
<evidence type="ECO:0000256" key="3">
    <source>
        <dbReference type="ARBA" id="ARBA00022490"/>
    </source>
</evidence>
<comment type="subcellular location">
    <subcellularLocation>
        <location evidence="2">Cytoplasm</location>
    </subcellularLocation>
    <subcellularLocation>
        <location evidence="1">Nucleus</location>
    </subcellularLocation>
</comment>
<keyword evidence="7" id="KW-0238">DNA-binding</keyword>
<dbReference type="Gene3D" id="2.60.40.10">
    <property type="entry name" value="Immunoglobulins"/>
    <property type="match status" value="1"/>
</dbReference>
<dbReference type="GO" id="GO:0005634">
    <property type="term" value="C:nucleus"/>
    <property type="evidence" value="ECO:0007669"/>
    <property type="project" value="UniProtKB-SubCell"/>
</dbReference>
<dbReference type="SUPFAM" id="SSF81296">
    <property type="entry name" value="E set domains"/>
    <property type="match status" value="1"/>
</dbReference>
<dbReference type="EMBL" id="VBQZ03000034">
    <property type="protein sequence ID" value="MXQ86607.1"/>
    <property type="molecule type" value="Genomic_DNA"/>
</dbReference>
<keyword evidence="5" id="KW-0677">Repeat</keyword>
<dbReference type="InterPro" id="IPR008967">
    <property type="entry name" value="p53-like_TF_DNA-bd_sf"/>
</dbReference>
<dbReference type="FunFam" id="2.60.40.10:FF:000040">
    <property type="entry name" value="Nuclear factor of activated T-cells, cytoplasmic, calcineurin-dependent 2"/>
    <property type="match status" value="1"/>
</dbReference>
<dbReference type="SUPFAM" id="SSF49417">
    <property type="entry name" value="p53-like transcription factors"/>
    <property type="match status" value="1"/>
</dbReference>